<dbReference type="Gene3D" id="3.40.640.10">
    <property type="entry name" value="Type I PLP-dependent aspartate aminotransferase-like (Major domain)"/>
    <property type="match status" value="1"/>
</dbReference>
<dbReference type="OrthoDB" id="420046at2759"/>
<reference evidence="4 5" key="1">
    <citation type="journal article" date="2014" name="Nat. Commun.">
        <title>Klebsormidium flaccidum genome reveals primary factors for plant terrestrial adaptation.</title>
        <authorList>
            <person name="Hori K."/>
            <person name="Maruyama F."/>
            <person name="Fujisawa T."/>
            <person name="Togashi T."/>
            <person name="Yamamoto N."/>
            <person name="Seo M."/>
            <person name="Sato S."/>
            <person name="Yamada T."/>
            <person name="Mori H."/>
            <person name="Tajima N."/>
            <person name="Moriyama T."/>
            <person name="Ikeuchi M."/>
            <person name="Watanabe M."/>
            <person name="Wada H."/>
            <person name="Kobayashi K."/>
            <person name="Saito M."/>
            <person name="Masuda T."/>
            <person name="Sasaki-Sekimoto Y."/>
            <person name="Mashiguchi K."/>
            <person name="Awai K."/>
            <person name="Shimojima M."/>
            <person name="Masuda S."/>
            <person name="Iwai M."/>
            <person name="Nobusawa T."/>
            <person name="Narise T."/>
            <person name="Kondo S."/>
            <person name="Saito H."/>
            <person name="Sato R."/>
            <person name="Murakawa M."/>
            <person name="Ihara Y."/>
            <person name="Oshima-Yamada Y."/>
            <person name="Ohtaka K."/>
            <person name="Satoh M."/>
            <person name="Sonobe K."/>
            <person name="Ishii M."/>
            <person name="Ohtani R."/>
            <person name="Kanamori-Sato M."/>
            <person name="Honoki R."/>
            <person name="Miyazaki D."/>
            <person name="Mochizuki H."/>
            <person name="Umetsu J."/>
            <person name="Higashi K."/>
            <person name="Shibata D."/>
            <person name="Kamiya Y."/>
            <person name="Sato N."/>
            <person name="Nakamura Y."/>
            <person name="Tabata S."/>
            <person name="Ida S."/>
            <person name="Kurokawa K."/>
            <person name="Ohta H."/>
        </authorList>
    </citation>
    <scope>NUCLEOTIDE SEQUENCE [LARGE SCALE GENOMIC DNA]</scope>
    <source>
        <strain evidence="4 5">NIES-2285</strain>
    </source>
</reference>
<feature type="domain" description="Aminotransferase class V" evidence="3">
    <location>
        <begin position="158"/>
        <end position="543"/>
    </location>
</feature>
<feature type="region of interest" description="Disordered" evidence="2">
    <location>
        <begin position="73"/>
        <end position="105"/>
    </location>
</feature>
<dbReference type="PANTHER" id="PTHR43586:SF8">
    <property type="entry name" value="CYSTEINE DESULFURASE 1, CHLOROPLASTIC"/>
    <property type="match status" value="1"/>
</dbReference>
<dbReference type="Proteomes" id="UP000054558">
    <property type="component" value="Unassembled WGS sequence"/>
</dbReference>
<sequence length="694" mass="75330">MGMSIETKGNAVITEKKMASKKPSAAWAFWMSSFVAPPGSSSGGCVLPGRFPQHGSTLYRSESLTTAALQYATQQQAGKMPKETAAGGHEEDPNPSGQEYRELSGGVRGQADIISSTSPVVVSPASLQGEALFGWLRQQVVGITAEIVTPFGTRQMTYTDYIASGRCLQYVEDLLQARVLPFYGNTHTEDSACGQRTTHFAHEAGEYIKECVQAGPEHKILFCGSGCTAAVKRLQEIMGIAVPSTLRARVLATLQPSERWVVFVGPYEHHSNLLTWRQSLADVVEVPLSEDGLLDMAYLEKELENERWSGRPKLGSFSAASNVTGILTDTRALARLLHAHGAYACFDFAAAAPYVDMDMRPGQADGYDALLISPHKFVGGPGSSGVLIVSEKLYALADAAPSTSGGGTVTYVNGNSEAETLYISDIEQREDAGTPAILQKMRAALAFWVKQCIGADVIERTEGALIRAALQRLARNPRVEVLGNCEVPRLAVLSFLIRPFSTSTTGRNGKALNGRFVVNLLNDLFGIQARGGCSCAGPYGHALMNVDRQLSVAIREAIADGNESVKPGWTRLGFAYFITQAEFEFILAAIEFVAEYGVRFLPLYDFDWKSGNWSYKGFQRESQSLFDPVTVDEAACLWKARGDALSARAEERAQPPYARYLKEAQALAVNLPPYKGAEQPNTSTLDERVITFVV</sequence>
<keyword evidence="4" id="KW-0808">Transferase</keyword>
<dbReference type="InterPro" id="IPR000192">
    <property type="entry name" value="Aminotrans_V_dom"/>
</dbReference>
<proteinExistence type="predicted"/>
<dbReference type="STRING" id="105231.A0A0U9HKR0"/>
<dbReference type="GO" id="GO:0008483">
    <property type="term" value="F:transaminase activity"/>
    <property type="evidence" value="ECO:0007669"/>
    <property type="project" value="UniProtKB-KW"/>
</dbReference>
<dbReference type="OMA" id="ETRAGCS"/>
<keyword evidence="4" id="KW-0032">Aminotransferase</keyword>
<evidence type="ECO:0000259" key="3">
    <source>
        <dbReference type="Pfam" id="PF00266"/>
    </source>
</evidence>
<dbReference type="Gene3D" id="3.90.1150.10">
    <property type="entry name" value="Aspartate Aminotransferase, domain 1"/>
    <property type="match status" value="1"/>
</dbReference>
<dbReference type="InterPro" id="IPR015421">
    <property type="entry name" value="PyrdxlP-dep_Trfase_major"/>
</dbReference>
<accession>A0A0U9HKR0</accession>
<dbReference type="InterPro" id="IPR015424">
    <property type="entry name" value="PyrdxlP-dep_Trfase"/>
</dbReference>
<evidence type="ECO:0000313" key="4">
    <source>
        <dbReference type="EMBL" id="GAQ81234.1"/>
    </source>
</evidence>
<dbReference type="PANTHER" id="PTHR43586">
    <property type="entry name" value="CYSTEINE DESULFURASE"/>
    <property type="match status" value="1"/>
</dbReference>
<dbReference type="GO" id="GO:0006534">
    <property type="term" value="P:cysteine metabolic process"/>
    <property type="evidence" value="ECO:0000318"/>
    <property type="project" value="GO_Central"/>
</dbReference>
<evidence type="ECO:0000313" key="5">
    <source>
        <dbReference type="Proteomes" id="UP000054558"/>
    </source>
</evidence>
<dbReference type="SUPFAM" id="SSF53383">
    <property type="entry name" value="PLP-dependent transferases"/>
    <property type="match status" value="1"/>
</dbReference>
<protein>
    <submittedName>
        <fullName evidence="4">Aminotransferase class-V domain containing protein</fullName>
    </submittedName>
</protein>
<gene>
    <name evidence="4" type="ORF">KFL_000750030</name>
</gene>
<keyword evidence="5" id="KW-1185">Reference proteome</keyword>
<dbReference type="Pfam" id="PF00266">
    <property type="entry name" value="Aminotran_5"/>
    <property type="match status" value="1"/>
</dbReference>
<dbReference type="InterPro" id="IPR015422">
    <property type="entry name" value="PyrdxlP-dep_Trfase_small"/>
</dbReference>
<dbReference type="GO" id="GO:0031071">
    <property type="term" value="F:cysteine desulfurase activity"/>
    <property type="evidence" value="ECO:0000318"/>
    <property type="project" value="GO_Central"/>
</dbReference>
<name>A0A0U9HKR0_KLENI</name>
<dbReference type="EMBL" id="DF237024">
    <property type="protein sequence ID" value="GAQ81234.1"/>
    <property type="molecule type" value="Genomic_DNA"/>
</dbReference>
<dbReference type="AlphaFoldDB" id="A0A0U9HKR0"/>
<organism evidence="4 5">
    <name type="scientific">Klebsormidium nitens</name>
    <name type="common">Green alga</name>
    <name type="synonym">Ulothrix nitens</name>
    <dbReference type="NCBI Taxonomy" id="105231"/>
    <lineage>
        <taxon>Eukaryota</taxon>
        <taxon>Viridiplantae</taxon>
        <taxon>Streptophyta</taxon>
        <taxon>Klebsormidiophyceae</taxon>
        <taxon>Klebsormidiales</taxon>
        <taxon>Klebsormidiaceae</taxon>
        <taxon>Klebsormidium</taxon>
    </lineage>
</organism>
<evidence type="ECO:0000256" key="1">
    <source>
        <dbReference type="ARBA" id="ARBA00022898"/>
    </source>
</evidence>
<keyword evidence="1" id="KW-0663">Pyridoxal phosphate</keyword>
<evidence type="ECO:0000256" key="2">
    <source>
        <dbReference type="SAM" id="MobiDB-lite"/>
    </source>
</evidence>